<dbReference type="AlphaFoldDB" id="A0A644U6V8"/>
<dbReference type="InterPro" id="IPR026660">
    <property type="entry name" value="PRA-CH"/>
</dbReference>
<keyword evidence="8" id="KW-0368">Histidine biosynthesis</keyword>
<organism evidence="10">
    <name type="scientific">bioreactor metagenome</name>
    <dbReference type="NCBI Taxonomy" id="1076179"/>
    <lineage>
        <taxon>unclassified sequences</taxon>
        <taxon>metagenomes</taxon>
        <taxon>ecological metagenomes</taxon>
    </lineage>
</organism>
<dbReference type="HAMAP" id="MF_01021">
    <property type="entry name" value="HisI"/>
    <property type="match status" value="1"/>
</dbReference>
<dbReference type="PANTHER" id="PTHR42945">
    <property type="entry name" value="HISTIDINE BIOSYNTHESIS BIFUNCTIONAL PROTEIN"/>
    <property type="match status" value="1"/>
</dbReference>
<comment type="caution">
    <text evidence="10">The sequence shown here is derived from an EMBL/GenBank/DDBJ whole genome shotgun (WGS) entry which is preliminary data.</text>
</comment>
<dbReference type="SUPFAM" id="SSF141734">
    <property type="entry name" value="HisI-like"/>
    <property type="match status" value="1"/>
</dbReference>
<evidence type="ECO:0000256" key="1">
    <source>
        <dbReference type="ARBA" id="ARBA00000024"/>
    </source>
</evidence>
<dbReference type="GO" id="GO:0000105">
    <property type="term" value="P:L-histidine biosynthetic process"/>
    <property type="evidence" value="ECO:0007669"/>
    <property type="project" value="UniProtKB-UniPathway"/>
</dbReference>
<proteinExistence type="inferred from homology"/>
<keyword evidence="7 10" id="KW-0378">Hydrolase</keyword>
<dbReference type="InterPro" id="IPR038019">
    <property type="entry name" value="PRib_AMP_CycHydrolase_sf"/>
</dbReference>
<reference evidence="10" key="1">
    <citation type="submission" date="2019-08" db="EMBL/GenBank/DDBJ databases">
        <authorList>
            <person name="Kucharzyk K."/>
            <person name="Murdoch R.W."/>
            <person name="Higgins S."/>
            <person name="Loffler F."/>
        </authorList>
    </citation>
    <scope>NUCLEOTIDE SEQUENCE</scope>
</reference>
<sequence length="123" mass="14005">MPDLFPSLTFTDGLIPVIVQDAKTRQVLMFAFANQEAVSLTLSTGYAHYFSRSRNKIWKKGEESGHLQKILRVCVDCDEDCLLYQVEQTGCACHEGYVSCFFRTIDGEVILPRFKDPADIYSR</sequence>
<dbReference type="Gene3D" id="3.10.20.810">
    <property type="entry name" value="Phosphoribosyl-AMP cyclohydrolase"/>
    <property type="match status" value="1"/>
</dbReference>
<dbReference type="Pfam" id="PF01502">
    <property type="entry name" value="PRA-CH"/>
    <property type="match status" value="1"/>
</dbReference>
<evidence type="ECO:0000256" key="2">
    <source>
        <dbReference type="ARBA" id="ARBA00005169"/>
    </source>
</evidence>
<dbReference type="FunFam" id="3.10.20.810:FF:000001">
    <property type="entry name" value="Histidine biosynthesis bifunctional protein HisIE"/>
    <property type="match status" value="1"/>
</dbReference>
<keyword evidence="6" id="KW-0028">Amino-acid biosynthesis</keyword>
<protein>
    <recommendedName>
        <fullName evidence="4">Histidine biosynthesis bifunctional protein HisIE</fullName>
        <ecNumber evidence="3">3.5.4.19</ecNumber>
    </recommendedName>
</protein>
<accession>A0A644U6V8</accession>
<evidence type="ECO:0000313" key="10">
    <source>
        <dbReference type="EMBL" id="MPL74623.1"/>
    </source>
</evidence>
<evidence type="ECO:0000256" key="7">
    <source>
        <dbReference type="ARBA" id="ARBA00022801"/>
    </source>
</evidence>
<feature type="domain" description="Phosphoribosyl-AMP cyclohydrolase" evidence="9">
    <location>
        <begin position="29"/>
        <end position="102"/>
    </location>
</feature>
<evidence type="ECO:0000256" key="5">
    <source>
        <dbReference type="ARBA" id="ARBA00022490"/>
    </source>
</evidence>
<gene>
    <name evidence="10" type="primary">hisI_7</name>
    <name evidence="10" type="ORF">SDC9_20440</name>
</gene>
<dbReference type="GO" id="GO:0004636">
    <property type="term" value="F:phosphoribosyl-ATP diphosphatase activity"/>
    <property type="evidence" value="ECO:0007669"/>
    <property type="project" value="UniProtKB-ARBA"/>
</dbReference>
<dbReference type="GO" id="GO:0004635">
    <property type="term" value="F:phosphoribosyl-AMP cyclohydrolase activity"/>
    <property type="evidence" value="ECO:0007669"/>
    <property type="project" value="UniProtKB-EC"/>
</dbReference>
<keyword evidence="5" id="KW-0963">Cytoplasm</keyword>
<dbReference type="NCBIfam" id="NF000768">
    <property type="entry name" value="PRK00051.1"/>
    <property type="match status" value="1"/>
</dbReference>
<dbReference type="EMBL" id="VSSQ01000081">
    <property type="protein sequence ID" value="MPL74623.1"/>
    <property type="molecule type" value="Genomic_DNA"/>
</dbReference>
<comment type="pathway">
    <text evidence="2">Amino-acid biosynthesis; L-histidine biosynthesis; L-histidine from 5-phospho-alpha-D-ribose 1-diphosphate: step 3/9.</text>
</comment>
<evidence type="ECO:0000259" key="9">
    <source>
        <dbReference type="Pfam" id="PF01502"/>
    </source>
</evidence>
<evidence type="ECO:0000256" key="4">
    <source>
        <dbReference type="ARBA" id="ARBA00017720"/>
    </source>
</evidence>
<dbReference type="UniPathway" id="UPA00031">
    <property type="reaction ID" value="UER00008"/>
</dbReference>
<evidence type="ECO:0000256" key="3">
    <source>
        <dbReference type="ARBA" id="ARBA00012721"/>
    </source>
</evidence>
<dbReference type="PANTHER" id="PTHR42945:SF1">
    <property type="entry name" value="HISTIDINE BIOSYNTHESIS BIFUNCTIONAL PROTEIN HIS7"/>
    <property type="match status" value="1"/>
</dbReference>
<dbReference type="InterPro" id="IPR002496">
    <property type="entry name" value="PRib_AMP_CycHydrolase_dom"/>
</dbReference>
<evidence type="ECO:0000256" key="6">
    <source>
        <dbReference type="ARBA" id="ARBA00022605"/>
    </source>
</evidence>
<name>A0A644U6V8_9ZZZZ</name>
<dbReference type="EC" id="3.5.4.19" evidence="3"/>
<comment type="catalytic activity">
    <reaction evidence="1">
        <text>1-(5-phospho-beta-D-ribosyl)-5'-AMP + H2O = 1-(5-phospho-beta-D-ribosyl)-5-[(5-phospho-beta-D-ribosylamino)methylideneamino]imidazole-4-carboxamide</text>
        <dbReference type="Rhea" id="RHEA:20049"/>
        <dbReference type="ChEBI" id="CHEBI:15377"/>
        <dbReference type="ChEBI" id="CHEBI:58435"/>
        <dbReference type="ChEBI" id="CHEBI:59457"/>
        <dbReference type="EC" id="3.5.4.19"/>
    </reaction>
</comment>
<evidence type="ECO:0000256" key="8">
    <source>
        <dbReference type="ARBA" id="ARBA00023102"/>
    </source>
</evidence>